<protein>
    <recommendedName>
        <fullName evidence="1">F-box domain-containing protein</fullName>
    </recommendedName>
</protein>
<sequence>MGTLLTIPHEIISVIYSWLSFKDILSVRNVCKGLQIAISTDEVLWARILTRDVLDRGIRLPPYLKPFGLADASAVESWTRNALMLEKAYKSPKPLPMDRLTTGTRSVTWTKLIRGRWCLFASSNVSESRISLWDISSPDRQVCAEVLLPGPVMDGQVDDRTSEINVAVSVGSREPFVQILCLGNDAGSIHIVKLRRISGAYHTLLLSGCFVGVAVTNEGDSNPSMIDWKTGTTWGMILPTVRCFSTSVASQARLICLGITIWKHSIIVVFSRGIQVYRQRVVGSSGGLCTDRSSGPLVIWDDRVVECRFLACDLFVTGSLYAQNRSELGDNGRPHDFGEDVVVDCDAARSEEHGVEGTPQTKTAAEDTAENTMLYIFLLSKNGGVSVYKLNEHGQIEGDRFRCRIPQQYPAEVLSIVPGCSGNMVVFLCATTHIFRAPIILLARVQRRKGPPDADVCLEYCALSGDNVPRPHFWPCLDFDDSRGVLLLGSQRGELSVSRFVNQGNLQLESVDDMLPPLRIVNNGSDNHDIVSMDLPPFYQFRECLLDCALEEDIPKVVEEELVRPWQLPCGTDIVVPEGWSNDWQNFKNRNKWFIPCLRWGYQDIDLTRYMHKSVPNVLRFFHGILGEPYPILFLENNHDVVIFRVGLQVYWFCDSETGLWERSTMARFRHPQALRELPNILQDIDVATLEYYDDQHRFIYYNWTGDRSPGQMHHYNSACCYDRILQYVAESEELPCLDPDPTKWTEDEWEKLDLKADYEECSSDETD</sequence>
<evidence type="ECO:0000259" key="1">
    <source>
        <dbReference type="PROSITE" id="PS50181"/>
    </source>
</evidence>
<name>A0A4Y7PXA7_9AGAM</name>
<dbReference type="SUPFAM" id="SSF81383">
    <property type="entry name" value="F-box domain"/>
    <property type="match status" value="1"/>
</dbReference>
<evidence type="ECO:0000313" key="2">
    <source>
        <dbReference type="EMBL" id="TDL19701.1"/>
    </source>
</evidence>
<accession>A0A4Y7PXA7</accession>
<dbReference type="InterPro" id="IPR001810">
    <property type="entry name" value="F-box_dom"/>
</dbReference>
<proteinExistence type="predicted"/>
<dbReference type="PROSITE" id="PS50181">
    <property type="entry name" value="FBOX"/>
    <property type="match status" value="1"/>
</dbReference>
<dbReference type="Gene3D" id="1.20.1280.50">
    <property type="match status" value="1"/>
</dbReference>
<keyword evidence="3" id="KW-1185">Reference proteome</keyword>
<dbReference type="EMBL" id="ML170194">
    <property type="protein sequence ID" value="TDL19701.1"/>
    <property type="molecule type" value="Genomic_DNA"/>
</dbReference>
<dbReference type="OrthoDB" id="2786194at2759"/>
<dbReference type="InterPro" id="IPR036047">
    <property type="entry name" value="F-box-like_dom_sf"/>
</dbReference>
<feature type="domain" description="F-box" evidence="1">
    <location>
        <begin position="1"/>
        <end position="48"/>
    </location>
</feature>
<dbReference type="Pfam" id="PF12937">
    <property type="entry name" value="F-box-like"/>
    <property type="match status" value="1"/>
</dbReference>
<organism evidence="2 3">
    <name type="scientific">Rickenella mellea</name>
    <dbReference type="NCBI Taxonomy" id="50990"/>
    <lineage>
        <taxon>Eukaryota</taxon>
        <taxon>Fungi</taxon>
        <taxon>Dikarya</taxon>
        <taxon>Basidiomycota</taxon>
        <taxon>Agaricomycotina</taxon>
        <taxon>Agaricomycetes</taxon>
        <taxon>Hymenochaetales</taxon>
        <taxon>Rickenellaceae</taxon>
        <taxon>Rickenella</taxon>
    </lineage>
</organism>
<dbReference type="SMART" id="SM00256">
    <property type="entry name" value="FBOX"/>
    <property type="match status" value="1"/>
</dbReference>
<reference evidence="2 3" key="1">
    <citation type="submission" date="2018-06" db="EMBL/GenBank/DDBJ databases">
        <title>A transcriptomic atlas of mushroom development highlights an independent origin of complex multicellularity.</title>
        <authorList>
            <consortium name="DOE Joint Genome Institute"/>
            <person name="Krizsan K."/>
            <person name="Almasi E."/>
            <person name="Merenyi Z."/>
            <person name="Sahu N."/>
            <person name="Viragh M."/>
            <person name="Koszo T."/>
            <person name="Mondo S."/>
            <person name="Kiss B."/>
            <person name="Balint B."/>
            <person name="Kues U."/>
            <person name="Barry K."/>
            <person name="Hegedus J.C."/>
            <person name="Henrissat B."/>
            <person name="Johnson J."/>
            <person name="Lipzen A."/>
            <person name="Ohm R."/>
            <person name="Nagy I."/>
            <person name="Pangilinan J."/>
            <person name="Yan J."/>
            <person name="Xiong Y."/>
            <person name="Grigoriev I.V."/>
            <person name="Hibbett D.S."/>
            <person name="Nagy L.G."/>
        </authorList>
    </citation>
    <scope>NUCLEOTIDE SEQUENCE [LARGE SCALE GENOMIC DNA]</scope>
    <source>
        <strain evidence="2 3">SZMC22713</strain>
    </source>
</reference>
<dbReference type="AlphaFoldDB" id="A0A4Y7PXA7"/>
<dbReference type="VEuPathDB" id="FungiDB:BD410DRAFT_401770"/>
<dbReference type="Proteomes" id="UP000294933">
    <property type="component" value="Unassembled WGS sequence"/>
</dbReference>
<evidence type="ECO:0000313" key="3">
    <source>
        <dbReference type="Proteomes" id="UP000294933"/>
    </source>
</evidence>
<gene>
    <name evidence="2" type="ORF">BD410DRAFT_401770</name>
</gene>